<reference evidence="3 4" key="1">
    <citation type="submission" date="2018-09" db="EMBL/GenBank/DDBJ databases">
        <title>Glutamicibacter mishrai S5-52T (LMG 29155T = KCTC 39846T).</title>
        <authorList>
            <person name="Das S.K."/>
        </authorList>
    </citation>
    <scope>NUCLEOTIDE SEQUENCE [LARGE SCALE GENOMIC DNA]</scope>
    <source>
        <strain evidence="3 4">S5-52</strain>
    </source>
</reference>
<sequence length="247" mass="25224">MKKQAFWVLPMAAALALSGCGSSGNESSGSSDSSGAAQEQSNESPALTGEQATAVVKSLVGDSEKAQVMDSESLKGSTSDAEKLVKSMNIKPEKCAELLTQEGALDTSGTNMAVAVVPGEGTAMTTYSVVGFEDSAKAETAKSRIEKKDLQGCDKFSMSMSGQEFTAAAKILDVSSDADSAIATKTSMTLNGTEVPGGSYQLQGLVGPNAVVVVYSGGTGKEKDAEVLDKLTAELNKAVAEVKSAAK</sequence>
<dbReference type="AlphaFoldDB" id="A0A6H0SNE5"/>
<evidence type="ECO:0008006" key="5">
    <source>
        <dbReference type="Google" id="ProtNLM"/>
    </source>
</evidence>
<dbReference type="Gene3D" id="3.40.1000.70">
    <property type="entry name" value="PknH-like extracellular domain"/>
    <property type="match status" value="1"/>
</dbReference>
<feature type="compositionally biased region" description="Polar residues" evidence="1">
    <location>
        <begin position="36"/>
        <end position="45"/>
    </location>
</feature>
<dbReference type="InterPro" id="IPR038232">
    <property type="entry name" value="PknH-like_Extracell_sf"/>
</dbReference>
<protein>
    <recommendedName>
        <fullName evidence="5">DUF5642 domain-containing protein</fullName>
    </recommendedName>
</protein>
<gene>
    <name evidence="3" type="ORF">D3791_13090</name>
</gene>
<feature type="chain" id="PRO_5038905263" description="DUF5642 domain-containing protein" evidence="2">
    <location>
        <begin position="24"/>
        <end position="247"/>
    </location>
</feature>
<keyword evidence="4" id="KW-1185">Reference proteome</keyword>
<dbReference type="EMBL" id="CP032549">
    <property type="protein sequence ID" value="QIV87959.1"/>
    <property type="molecule type" value="Genomic_DNA"/>
</dbReference>
<feature type="region of interest" description="Disordered" evidence="1">
    <location>
        <begin position="19"/>
        <end position="51"/>
    </location>
</feature>
<keyword evidence="2" id="KW-0732">Signal</keyword>
<name>A0A6H0SNE5_9MICC</name>
<proteinExistence type="predicted"/>
<evidence type="ECO:0000313" key="3">
    <source>
        <dbReference type="EMBL" id="QIV87959.1"/>
    </source>
</evidence>
<dbReference type="PROSITE" id="PS51257">
    <property type="entry name" value="PROKAR_LIPOPROTEIN"/>
    <property type="match status" value="1"/>
</dbReference>
<feature type="signal peptide" evidence="2">
    <location>
        <begin position="1"/>
        <end position="23"/>
    </location>
</feature>
<evidence type="ECO:0000313" key="4">
    <source>
        <dbReference type="Proteomes" id="UP000502331"/>
    </source>
</evidence>
<evidence type="ECO:0000256" key="2">
    <source>
        <dbReference type="SAM" id="SignalP"/>
    </source>
</evidence>
<accession>A0A6H0SNE5</accession>
<evidence type="ECO:0000256" key="1">
    <source>
        <dbReference type="SAM" id="MobiDB-lite"/>
    </source>
</evidence>
<organism evidence="3 4">
    <name type="scientific">Glutamicibacter mishrai</name>
    <dbReference type="NCBI Taxonomy" id="1775880"/>
    <lineage>
        <taxon>Bacteria</taxon>
        <taxon>Bacillati</taxon>
        <taxon>Actinomycetota</taxon>
        <taxon>Actinomycetes</taxon>
        <taxon>Micrococcales</taxon>
        <taxon>Micrococcaceae</taxon>
        <taxon>Glutamicibacter</taxon>
    </lineage>
</organism>
<dbReference type="Proteomes" id="UP000502331">
    <property type="component" value="Chromosome"/>
</dbReference>
<feature type="compositionally biased region" description="Low complexity" evidence="1">
    <location>
        <begin position="19"/>
        <end position="35"/>
    </location>
</feature>
<dbReference type="RefSeq" id="WP_172512474.1">
    <property type="nucleotide sequence ID" value="NZ_CP032549.1"/>
</dbReference>